<dbReference type="SUPFAM" id="SSF53474">
    <property type="entry name" value="alpha/beta-Hydrolases"/>
    <property type="match status" value="1"/>
</dbReference>
<evidence type="ECO:0000313" key="4">
    <source>
        <dbReference type="EMBL" id="QIG44695.1"/>
    </source>
</evidence>
<dbReference type="KEGG" id="nano:G5V58_19625"/>
<accession>A0A6G6WHX2</accession>
<dbReference type="PANTHER" id="PTHR48081:SF8">
    <property type="entry name" value="ALPHA_BETA HYDROLASE FOLD-3 DOMAIN-CONTAINING PROTEIN-RELATED"/>
    <property type="match status" value="1"/>
</dbReference>
<sequence>MRTRAHVERLGVRAVTALPAAAQRRLAGRPVRLDGNTLATDLQLLLRLQRAVRAPDPATVPVPRGRALVRETAWELGGRQPVGEVRSLRVADLPARLYVPDGAPARGPLLVFFHGGGFWAGDLDSHDAACRFLCREAGVRVLSVEYRQGPEHPFPAAHDDAVAAYGWTLEHAGEVGADLTRLGVGGDSAGGNLAAHVAIEAARSGWPCAVQLLVYPATLSRRDTPSSRLFAHGFYLTEEFMDRATLLYARSTPPDEPRLSPLHAELPAGLAPALVHTAGFDPLRDEGEAYADKLRAAGVEVRATRFPDQIHAFLNIVGVPGTSRSAVRRIARELATSLG</sequence>
<feature type="domain" description="Alpha/beta hydrolase fold-3" evidence="3">
    <location>
        <begin position="110"/>
        <end position="314"/>
    </location>
</feature>
<dbReference type="AlphaFoldDB" id="A0A6G6WHX2"/>
<reference evidence="4 5" key="1">
    <citation type="submission" date="2020-02" db="EMBL/GenBank/DDBJ databases">
        <title>Full genome sequence of Nocardioides sp. R-3366.</title>
        <authorList>
            <person name="Im W.-T."/>
        </authorList>
    </citation>
    <scope>NUCLEOTIDE SEQUENCE [LARGE SCALE GENOMIC DNA]</scope>
    <source>
        <strain evidence="4 5">R-3366</strain>
    </source>
</reference>
<keyword evidence="2 4" id="KW-0378">Hydrolase</keyword>
<name>A0A6G6WHX2_9ACTN</name>
<keyword evidence="5" id="KW-1185">Reference proteome</keyword>
<dbReference type="PROSITE" id="PS01173">
    <property type="entry name" value="LIPASE_GDXG_HIS"/>
    <property type="match status" value="1"/>
</dbReference>
<dbReference type="Gene3D" id="3.40.50.1820">
    <property type="entry name" value="alpha/beta hydrolase"/>
    <property type="match status" value="1"/>
</dbReference>
<dbReference type="InterPro" id="IPR002168">
    <property type="entry name" value="Lipase_GDXG_HIS_AS"/>
</dbReference>
<dbReference type="RefSeq" id="WP_165236497.1">
    <property type="nucleotide sequence ID" value="NZ_CP049257.1"/>
</dbReference>
<dbReference type="InterPro" id="IPR050300">
    <property type="entry name" value="GDXG_lipolytic_enzyme"/>
</dbReference>
<proteinExistence type="inferred from homology"/>
<dbReference type="EMBL" id="CP049257">
    <property type="protein sequence ID" value="QIG44695.1"/>
    <property type="molecule type" value="Genomic_DNA"/>
</dbReference>
<dbReference type="InterPro" id="IPR029058">
    <property type="entry name" value="AB_hydrolase_fold"/>
</dbReference>
<gene>
    <name evidence="4" type="ORF">G5V58_19625</name>
</gene>
<dbReference type="PANTHER" id="PTHR48081">
    <property type="entry name" value="AB HYDROLASE SUPERFAMILY PROTEIN C4A8.06C"/>
    <property type="match status" value="1"/>
</dbReference>
<protein>
    <submittedName>
        <fullName evidence="4">Alpha/beta hydrolase</fullName>
    </submittedName>
</protein>
<organism evidence="4 5">
    <name type="scientific">Nocardioides anomalus</name>
    <dbReference type="NCBI Taxonomy" id="2712223"/>
    <lineage>
        <taxon>Bacteria</taxon>
        <taxon>Bacillati</taxon>
        <taxon>Actinomycetota</taxon>
        <taxon>Actinomycetes</taxon>
        <taxon>Propionibacteriales</taxon>
        <taxon>Nocardioidaceae</taxon>
        <taxon>Nocardioides</taxon>
    </lineage>
</organism>
<dbReference type="GO" id="GO:0016787">
    <property type="term" value="F:hydrolase activity"/>
    <property type="evidence" value="ECO:0007669"/>
    <property type="project" value="UniProtKB-KW"/>
</dbReference>
<dbReference type="Proteomes" id="UP000502996">
    <property type="component" value="Chromosome"/>
</dbReference>
<evidence type="ECO:0000259" key="3">
    <source>
        <dbReference type="Pfam" id="PF07859"/>
    </source>
</evidence>
<evidence type="ECO:0000256" key="2">
    <source>
        <dbReference type="ARBA" id="ARBA00022801"/>
    </source>
</evidence>
<dbReference type="Pfam" id="PF07859">
    <property type="entry name" value="Abhydrolase_3"/>
    <property type="match status" value="1"/>
</dbReference>
<dbReference type="InterPro" id="IPR013094">
    <property type="entry name" value="AB_hydrolase_3"/>
</dbReference>
<comment type="similarity">
    <text evidence="1">Belongs to the 'GDXG' lipolytic enzyme family.</text>
</comment>
<evidence type="ECO:0000313" key="5">
    <source>
        <dbReference type="Proteomes" id="UP000502996"/>
    </source>
</evidence>
<evidence type="ECO:0000256" key="1">
    <source>
        <dbReference type="ARBA" id="ARBA00010515"/>
    </source>
</evidence>